<evidence type="ECO:0000256" key="1">
    <source>
        <dbReference type="SAM" id="Phobius"/>
    </source>
</evidence>
<feature type="transmembrane region" description="Helical" evidence="1">
    <location>
        <begin position="213"/>
        <end position="232"/>
    </location>
</feature>
<dbReference type="Proteomes" id="UP001153076">
    <property type="component" value="Unassembled WGS sequence"/>
</dbReference>
<dbReference type="EMBL" id="JAKOGI010000371">
    <property type="protein sequence ID" value="KAJ8435995.1"/>
    <property type="molecule type" value="Genomic_DNA"/>
</dbReference>
<reference evidence="2" key="1">
    <citation type="submission" date="2022-04" db="EMBL/GenBank/DDBJ databases">
        <title>Carnegiea gigantea Genome sequencing and assembly v2.</title>
        <authorList>
            <person name="Copetti D."/>
            <person name="Sanderson M.J."/>
            <person name="Burquez A."/>
            <person name="Wojciechowski M.F."/>
        </authorList>
    </citation>
    <scope>NUCLEOTIDE SEQUENCE</scope>
    <source>
        <strain evidence="2">SGP5-SGP5p</strain>
        <tissue evidence="2">Aerial part</tissue>
    </source>
</reference>
<name>A0A9Q1K3A1_9CARY</name>
<keyword evidence="1" id="KW-1133">Transmembrane helix</keyword>
<keyword evidence="3" id="KW-1185">Reference proteome</keyword>
<feature type="transmembrane region" description="Helical" evidence="1">
    <location>
        <begin position="89"/>
        <end position="108"/>
    </location>
</feature>
<organism evidence="2 3">
    <name type="scientific">Carnegiea gigantea</name>
    <dbReference type="NCBI Taxonomy" id="171969"/>
    <lineage>
        <taxon>Eukaryota</taxon>
        <taxon>Viridiplantae</taxon>
        <taxon>Streptophyta</taxon>
        <taxon>Embryophyta</taxon>
        <taxon>Tracheophyta</taxon>
        <taxon>Spermatophyta</taxon>
        <taxon>Magnoliopsida</taxon>
        <taxon>eudicotyledons</taxon>
        <taxon>Gunneridae</taxon>
        <taxon>Pentapetalae</taxon>
        <taxon>Caryophyllales</taxon>
        <taxon>Cactineae</taxon>
        <taxon>Cactaceae</taxon>
        <taxon>Cactoideae</taxon>
        <taxon>Echinocereeae</taxon>
        <taxon>Carnegiea</taxon>
    </lineage>
</organism>
<keyword evidence="1" id="KW-0472">Membrane</keyword>
<dbReference type="PANTHER" id="PTHR12242">
    <property type="entry name" value="OS02G0130600 PROTEIN-RELATED"/>
    <property type="match status" value="1"/>
</dbReference>
<dbReference type="OrthoDB" id="419711at2759"/>
<feature type="transmembrane region" description="Helical" evidence="1">
    <location>
        <begin position="128"/>
        <end position="149"/>
    </location>
</feature>
<gene>
    <name evidence="2" type="ORF">Cgig2_013804</name>
</gene>
<protein>
    <submittedName>
        <fullName evidence="2">Uncharacterized protein</fullName>
    </submittedName>
</protein>
<feature type="transmembrane region" description="Helical" evidence="1">
    <location>
        <begin position="263"/>
        <end position="282"/>
    </location>
</feature>
<feature type="transmembrane region" description="Helical" evidence="1">
    <location>
        <begin position="238"/>
        <end position="256"/>
    </location>
</feature>
<dbReference type="PANTHER" id="PTHR12242:SF6">
    <property type="entry name" value="PROTEIN ROLLING PROTEIN"/>
    <property type="match status" value="1"/>
</dbReference>
<accession>A0A9Q1K3A1</accession>
<sequence>MALSVYWYDVVCFVIVGLAILVSIYVLWRKESTGGSREKSLYGSLFISRSRTAEELDRDCRYASAGALPTGYVSSLQLWTSCWDGLHPAWLLGIRLLSFSILAAFLSWDIQQWGLSIFMYYTEWTFCLVMLYFAIGSFMSVHGCWLLHIDRASKEDVKISEFGGHLEENTASKTKRNGCDEGSVELQSYYLQQQASQRAGFWGYLMQTTYQTCAGAVVLTDVVFWGIIVPFLSSTTLHLSLLTGCMHTLNLGCLLIETCVNRLVICAAIPWVSASIFCTLELRVCNISMAYPPLWFHMVGIQILSVTCLWLKYLILAVFLVACYGLYTLVVRAKDSLFSEVFPHSYMRSS</sequence>
<feature type="transmembrane region" description="Helical" evidence="1">
    <location>
        <begin position="294"/>
        <end position="327"/>
    </location>
</feature>
<feature type="transmembrane region" description="Helical" evidence="1">
    <location>
        <begin position="6"/>
        <end position="28"/>
    </location>
</feature>
<evidence type="ECO:0000313" key="3">
    <source>
        <dbReference type="Proteomes" id="UP001153076"/>
    </source>
</evidence>
<dbReference type="AlphaFoldDB" id="A0A9Q1K3A1"/>
<proteinExistence type="predicted"/>
<comment type="caution">
    <text evidence="2">The sequence shown here is derived from an EMBL/GenBank/DDBJ whole genome shotgun (WGS) entry which is preliminary data.</text>
</comment>
<evidence type="ECO:0000313" key="2">
    <source>
        <dbReference type="EMBL" id="KAJ8435995.1"/>
    </source>
</evidence>
<dbReference type="GO" id="GO:0016020">
    <property type="term" value="C:membrane"/>
    <property type="evidence" value="ECO:0007669"/>
    <property type="project" value="TreeGrafter"/>
</dbReference>
<keyword evidence="1" id="KW-0812">Transmembrane</keyword>